<keyword evidence="2" id="KW-0547">Nucleotide-binding</keyword>
<keyword evidence="5" id="KW-0067">ATP-binding</keyword>
<evidence type="ECO:0000256" key="1">
    <source>
        <dbReference type="ARBA" id="ARBA00007913"/>
    </source>
</evidence>
<name>K7S176_ACIA4</name>
<dbReference type="eggNOG" id="COG1112">
    <property type="taxonomic scope" value="Bacteria"/>
</dbReference>
<evidence type="ECO:0000313" key="12">
    <source>
        <dbReference type="Proteomes" id="UP000000214"/>
    </source>
</evidence>
<proteinExistence type="inferred from homology"/>
<dbReference type="STRING" id="1171373.PACID_33920"/>
<dbReference type="Proteomes" id="UP000000214">
    <property type="component" value="Chromosome"/>
</dbReference>
<dbReference type="EMBL" id="CP003493">
    <property type="protein sequence ID" value="AFV91148.1"/>
    <property type="molecule type" value="Genomic_DNA"/>
</dbReference>
<dbReference type="Pfam" id="PF18731">
    <property type="entry name" value="HEPN_Swt1"/>
    <property type="match status" value="1"/>
</dbReference>
<dbReference type="KEGG" id="pbo:PACID_33920"/>
<feature type="domain" description="Restriction endonuclease type II-like" evidence="10">
    <location>
        <begin position="1866"/>
        <end position="1962"/>
    </location>
</feature>
<dbReference type="CDD" id="cd18808">
    <property type="entry name" value="SF1_C_Upf1"/>
    <property type="match status" value="1"/>
</dbReference>
<evidence type="ECO:0000313" key="11">
    <source>
        <dbReference type="EMBL" id="AFV91148.1"/>
    </source>
</evidence>
<feature type="domain" description="DNA2/NAM7 helicase-like C-terminal" evidence="8">
    <location>
        <begin position="1615"/>
        <end position="1820"/>
    </location>
</feature>
<dbReference type="GO" id="GO:0005524">
    <property type="term" value="F:ATP binding"/>
    <property type="evidence" value="ECO:0007669"/>
    <property type="project" value="UniProtKB-KW"/>
</dbReference>
<dbReference type="InterPro" id="IPR049468">
    <property type="entry name" value="Restrct_endonuc-II-like_dom"/>
</dbReference>
<protein>
    <submittedName>
        <fullName evidence="11">DNA helicase</fullName>
    </submittedName>
</protein>
<dbReference type="InterPro" id="IPR041679">
    <property type="entry name" value="DNA2/NAM7-like_C"/>
</dbReference>
<keyword evidence="3" id="KW-0378">Hydrolase</keyword>
<feature type="region of interest" description="Disordered" evidence="6">
    <location>
        <begin position="1979"/>
        <end position="2077"/>
    </location>
</feature>
<organism evidence="11 12">
    <name type="scientific">Acidipropionibacterium acidipropionici (strain ATCC 4875 / DSM 20272 / JCM 6432 / NBRC 12425 / NCIMB 8070 / 4)</name>
    <name type="common">Propionibacterium acidipropionici</name>
    <dbReference type="NCBI Taxonomy" id="1171373"/>
    <lineage>
        <taxon>Bacteria</taxon>
        <taxon>Bacillati</taxon>
        <taxon>Actinomycetota</taxon>
        <taxon>Actinomycetes</taxon>
        <taxon>Propionibacteriales</taxon>
        <taxon>Propionibacteriaceae</taxon>
        <taxon>Acidipropionibacterium</taxon>
    </lineage>
</organism>
<accession>K7S176</accession>
<dbReference type="Pfam" id="PF18741">
    <property type="entry name" value="MTES_1575"/>
    <property type="match status" value="1"/>
</dbReference>
<dbReference type="Gene3D" id="3.40.50.300">
    <property type="entry name" value="P-loop containing nucleotide triphosphate hydrolases"/>
    <property type="match status" value="3"/>
</dbReference>
<dbReference type="Pfam" id="PF13087">
    <property type="entry name" value="AAA_12"/>
    <property type="match status" value="1"/>
</dbReference>
<evidence type="ECO:0000256" key="3">
    <source>
        <dbReference type="ARBA" id="ARBA00022801"/>
    </source>
</evidence>
<dbReference type="InterPro" id="IPR047187">
    <property type="entry name" value="SF1_C_Upf1"/>
</dbReference>
<evidence type="ECO:0000259" key="7">
    <source>
        <dbReference type="Pfam" id="PF13086"/>
    </source>
</evidence>
<feature type="domain" description="Swt1-like HEPN" evidence="9">
    <location>
        <begin position="1"/>
        <end position="106"/>
    </location>
</feature>
<comment type="similarity">
    <text evidence="1">Belongs to the DNA2/NAM7 helicase family.</text>
</comment>
<evidence type="ECO:0000256" key="4">
    <source>
        <dbReference type="ARBA" id="ARBA00022806"/>
    </source>
</evidence>
<dbReference type="InterPro" id="IPR027417">
    <property type="entry name" value="P-loop_NTPase"/>
</dbReference>
<dbReference type="InterPro" id="IPR041650">
    <property type="entry name" value="HEPN_Swt1"/>
</dbReference>
<dbReference type="PANTHER" id="PTHR43788">
    <property type="entry name" value="DNA2/NAM7 HELICASE FAMILY MEMBER"/>
    <property type="match status" value="1"/>
</dbReference>
<feature type="region of interest" description="Disordered" evidence="6">
    <location>
        <begin position="125"/>
        <end position="148"/>
    </location>
</feature>
<keyword evidence="4 11" id="KW-0347">Helicase</keyword>
<evidence type="ECO:0000256" key="6">
    <source>
        <dbReference type="SAM" id="MobiDB-lite"/>
    </source>
</evidence>
<feature type="compositionally biased region" description="Basic and acidic residues" evidence="6">
    <location>
        <begin position="183"/>
        <end position="195"/>
    </location>
</feature>
<reference evidence="11 12" key="1">
    <citation type="journal article" date="2012" name="BMC Genomics">
        <title>The genome sequence of Propionibacterium acidipropionici provides insights into its biotechnological and industrial potential.</title>
        <authorList>
            <person name="Parizzi L.P."/>
            <person name="Grassi M.C."/>
            <person name="Llerena L.A."/>
            <person name="Carazzolle M.F."/>
            <person name="Queiroz V.L."/>
            <person name="Lunardi I."/>
            <person name="Zeidler A.F."/>
            <person name="Teixeira P.J."/>
            <person name="Mieczkowski P."/>
            <person name="Rincones J."/>
            <person name="Pereira G.A."/>
        </authorList>
    </citation>
    <scope>NUCLEOTIDE SEQUENCE [LARGE SCALE GENOMIC DNA]</scope>
    <source>
        <strain evidence="12">ATCC 4875 / DSM 20272 / JCM 6432 / NBRC 12425 / NCIMB 8070</strain>
    </source>
</reference>
<dbReference type="InterPro" id="IPR041677">
    <property type="entry name" value="DNA2/NAM7_AAA_11"/>
</dbReference>
<feature type="compositionally biased region" description="Low complexity" evidence="6">
    <location>
        <begin position="2007"/>
        <end position="2030"/>
    </location>
</feature>
<evidence type="ECO:0000256" key="5">
    <source>
        <dbReference type="ARBA" id="ARBA00022840"/>
    </source>
</evidence>
<dbReference type="GO" id="GO:0016787">
    <property type="term" value="F:hydrolase activity"/>
    <property type="evidence" value="ECO:0007669"/>
    <property type="project" value="UniProtKB-KW"/>
</dbReference>
<feature type="compositionally biased region" description="Basic and acidic residues" evidence="6">
    <location>
        <begin position="2042"/>
        <end position="2061"/>
    </location>
</feature>
<feature type="compositionally biased region" description="Pro residues" evidence="6">
    <location>
        <begin position="210"/>
        <end position="222"/>
    </location>
</feature>
<feature type="compositionally biased region" description="Low complexity" evidence="6">
    <location>
        <begin position="1979"/>
        <end position="1994"/>
    </location>
</feature>
<evidence type="ECO:0000256" key="2">
    <source>
        <dbReference type="ARBA" id="ARBA00022741"/>
    </source>
</evidence>
<feature type="region of interest" description="Disordered" evidence="6">
    <location>
        <begin position="183"/>
        <end position="227"/>
    </location>
</feature>
<sequence length="2257" mass="244222">MFETLPRHLEPYVRRRLTETYGPGWSLPTSDGQDPSEGLSDLSMQIKLLTTLSHDRTPVLRTDAAFRSRLHEARQARNAVAHGGRMDRYQTLRALGTVRQILTDIGADDGVREVTAFYDAVIDSSWTPPEAQPGSAAPDDAEEIPDDLGPIRLPRRALRADHQDSALRADHQDSALRADHQDSALRADSQDRAPVEPDPASDDLLTAPAEPDPPAVPEPPADQPRNPLDAVALDISFSPTVSYAQAVAGLAAPISVALSLAPAEHDAADNDSRAAGVPDAAHWHLAADEEDSPTEAVHRIVGARGPHQQRVAGMRLTLTVESEGTAITDPWHFGVDLLTDPIQRSSTIRLNRTELLQMTAQAPTTVRLRIEAEGHDREVTVDGPVMLAARQWVLRGSVSDAARTLATFVQPQQPELPALWRRAADHLQGATGRSSLSGYQDSPERVDATVQALCDAIVERDIAYSTPPTNWSDEGQRVRTAEEVLEGRLATCLDTTVLLASALEFVDLQPLIVLLDGHTFLGYWKTENHPAESIVTSGSSLVNLIDRGDIGLAETTALTNTESAPLPALHRAARQAMAPDGSAVLFVLSIREARERGISVLPARGHDESGQAVEITYQPAARPIFADVTPASAPIPDRPRRPKGPPQVEKWKRQLLDLSLRNRLINSPESALRRHSIVRLAIPDGLIGSFEDLVSAETRLSLSPDEGRQDSLDETYLATRLLERHDVATDLPLDEYDSALQKIAADTRTLIEETGANNLFLAVGSLVWRSADRDLRSPLILVPVELQRKSRKSLYTLKLDQTGSSTPNFSLLERLSVDIGLQIPGLEDPETDAAGVDIDKTLDAVRRALIVNGLGFRVEPTVHLGLFKFGGFRLWKDLEESWEQIAGNPLVRHLIETPKDPFVDPNAAEPAADLDDLVARLPIPADSSQAGVVAEALAGRSLVVEGPPGTGKSQTITNLIVRAVADGKRVLFVAEKRAALEVVARRLRAVGMSDLVLNLHDREQRPDAVRDKLRRGLDLSADPDREQIRATASRLSASGDRLRTYRRLLHETGSAGLSYFSAHDRLMAQGAGATLKLSPERLSTLATDQILALRDSLPVLKDALWRQAGDSTGLMGYLHDAVDPDRLPGLQGAVDELREAFGATSPEVARAAHAGSGDQVSLLASVLAEPVMTARALAALAGPQWSRQAAALAAGLADFDRGMPNALAFYRPEVIDGPLDEVRADLVTAKTALFGKVRKSERALAPLAPWATGRPMNGDPQVLLALVDELIGLRHRLGELTRLVNDVLPAMAARWGASWTPLDPEACAAARSAIDWHRAAAGLVPAPGVSPTPFQQAAAVLVDTPASGDRGRMAGELSRCGAALARLSESSGATVAPEEVLASPPVPGSRETRLEGLSARNELNRGLEPLRRSGMDDAVAQILGRGLRPDDLAPAFERGLAAAALGERGRRASFNRFSPDQQASAVDGYTAATGQIRDELPALLIDQALAHHRPALDAEPSRLGTLRSEVNRRRGRGRTIRSLFTEYGDLISRITPCVLVSPDSAARFIPADRRDFDLVVFDEASQITVASAVGAMGRGRSVVVCGDSHQMPPTSFAQLVRDDEFADEELADEESILGECVAAQVPRHWLSWHYRSRVESLIAFSNQHYYDGKLSSLPSPLPDGRDAGPGGFGILMHRVDGTFHHSYHRGVPRRLVRTNPEEADAIVADIRDRFDASDVAPSVGVVTFNAQQRDLIETRLRDLDDPRITAAMDAPDGLFVKNLENVQGDERDVILFSVAFAADENGNVPLNFGPLNRPGGERRLNVAITRARRQVVMFCSFDPAQLRAERSQSKGLRHLKEYLEVAAEGPEELDAAAERRIDRHTEDIAGALRHAGLSVRTDVGMSDFRIDLVLARPEAPDVPLVAVLLDGPSWNGRATVYDRDVLPTTVLDQMMGWPDVERVWLPEWLNDRDAVVERLRAATFAARPAGTDVLAAATETSTGSAADTDSGTDSSEPESAPGVDDGSATQAPAPDSAAAGAPAPDSTASGTASEPSGIRPASNDDHGSDKASETPMDDRWFRPVARGTDPRPPHPVDPRYAQRLIAVTEFQTWSEHRFGEKEILDEANLRSEARGYVERAIEEICAAEFPLRLDRLRFLIGRAFGLQRVKGSRITQIDGLIRRSSCTVDGQGFVWPQGISAETMTGHRRHALSHEGIGVEDLHPVELRNAVAAILDQAGPGVSDEDVIRAALSEIGGKRLTAGIRVPLEEALHQAQG</sequence>
<gene>
    <name evidence="11" type="ordered locus">PACID_33920</name>
</gene>
<evidence type="ECO:0000259" key="9">
    <source>
        <dbReference type="Pfam" id="PF18731"/>
    </source>
</evidence>
<dbReference type="Pfam" id="PF13195">
    <property type="entry name" value="DUF4011"/>
    <property type="match status" value="1"/>
</dbReference>
<dbReference type="InterPro" id="IPR050534">
    <property type="entry name" value="Coronavir_polyprotein_1ab"/>
</dbReference>
<feature type="compositionally biased region" description="Basic and acidic residues" evidence="6">
    <location>
        <begin position="2068"/>
        <end position="2077"/>
    </location>
</feature>
<dbReference type="HOGENOM" id="CLU_000788_0_0_11"/>
<dbReference type="SUPFAM" id="SSF52540">
    <property type="entry name" value="P-loop containing nucleoside triphosphate hydrolases"/>
    <property type="match status" value="1"/>
</dbReference>
<dbReference type="PANTHER" id="PTHR43788:SF8">
    <property type="entry name" value="DNA-BINDING PROTEIN SMUBP-2"/>
    <property type="match status" value="1"/>
</dbReference>
<dbReference type="Pfam" id="PF13086">
    <property type="entry name" value="AAA_11"/>
    <property type="match status" value="1"/>
</dbReference>
<dbReference type="PATRIC" id="fig|1171373.8.peg.3341"/>
<dbReference type="GO" id="GO:0043139">
    <property type="term" value="F:5'-3' DNA helicase activity"/>
    <property type="evidence" value="ECO:0007669"/>
    <property type="project" value="TreeGrafter"/>
</dbReference>
<feature type="domain" description="DNA2/NAM7 helicase helicase" evidence="7">
    <location>
        <begin position="926"/>
        <end position="993"/>
    </location>
</feature>
<dbReference type="InterPro" id="IPR025103">
    <property type="entry name" value="DUF4011"/>
</dbReference>
<feature type="region of interest" description="Disordered" evidence="6">
    <location>
        <begin position="629"/>
        <end position="649"/>
    </location>
</feature>
<evidence type="ECO:0000259" key="8">
    <source>
        <dbReference type="Pfam" id="PF13087"/>
    </source>
</evidence>
<evidence type="ECO:0000259" key="10">
    <source>
        <dbReference type="Pfam" id="PF18741"/>
    </source>
</evidence>
<dbReference type="eggNOG" id="COG0467">
    <property type="taxonomic scope" value="Bacteria"/>
</dbReference>